<dbReference type="AlphaFoldDB" id="A0A8H3AQV8"/>
<name>A0A8H3AQV8_9AGAM</name>
<accession>A0A8H3AQV8</accession>
<feature type="region of interest" description="Disordered" evidence="1">
    <location>
        <begin position="51"/>
        <end position="137"/>
    </location>
</feature>
<protein>
    <submittedName>
        <fullName evidence="2">Uncharacterized protein</fullName>
    </submittedName>
</protein>
<evidence type="ECO:0000313" key="2">
    <source>
        <dbReference type="EMBL" id="CAE6438728.1"/>
    </source>
</evidence>
<evidence type="ECO:0000256" key="1">
    <source>
        <dbReference type="SAM" id="MobiDB-lite"/>
    </source>
</evidence>
<sequence length="137" mass="15570">MMPDECLSPFPNPQFSSELEKMLFGCTGYNQFVELVTRSVDQNLAEHREYMSRITQAPQIPRPAPRTPPSHLIPQKRKSASPGTMESEQSDTARSKRPSKAQSESPTKARHSVYFLERAKSSPIQPNKSNKRKVNRL</sequence>
<organism evidence="2 4">
    <name type="scientific">Rhizoctonia solani</name>
    <dbReference type="NCBI Taxonomy" id="456999"/>
    <lineage>
        <taxon>Eukaryota</taxon>
        <taxon>Fungi</taxon>
        <taxon>Dikarya</taxon>
        <taxon>Basidiomycota</taxon>
        <taxon>Agaricomycotina</taxon>
        <taxon>Agaricomycetes</taxon>
        <taxon>Cantharellales</taxon>
        <taxon>Ceratobasidiaceae</taxon>
        <taxon>Rhizoctonia</taxon>
    </lineage>
</organism>
<evidence type="ECO:0000313" key="4">
    <source>
        <dbReference type="Proteomes" id="UP000663861"/>
    </source>
</evidence>
<gene>
    <name evidence="3" type="ORF">RDB_LOCUS121692</name>
    <name evidence="2" type="ORF">RDB_LOCUS36781</name>
</gene>
<feature type="compositionally biased region" description="Polar residues" evidence="1">
    <location>
        <begin position="81"/>
        <end position="92"/>
    </location>
</feature>
<evidence type="ECO:0000313" key="3">
    <source>
        <dbReference type="EMBL" id="CAE6479271.1"/>
    </source>
</evidence>
<dbReference type="Proteomes" id="UP000663888">
    <property type="component" value="Unassembled WGS sequence"/>
</dbReference>
<dbReference type="Proteomes" id="UP000663861">
    <property type="component" value="Unassembled WGS sequence"/>
</dbReference>
<proteinExistence type="predicted"/>
<comment type="caution">
    <text evidence="2">The sequence shown here is derived from an EMBL/GenBank/DDBJ whole genome shotgun (WGS) entry which is preliminary data.</text>
</comment>
<reference evidence="2" key="1">
    <citation type="submission" date="2021-01" db="EMBL/GenBank/DDBJ databases">
        <authorList>
            <person name="Kaushik A."/>
        </authorList>
    </citation>
    <scope>NUCLEOTIDE SEQUENCE</scope>
    <source>
        <strain evidence="3">AG4-R118</strain>
        <strain evidence="2">AG4-RS23</strain>
    </source>
</reference>
<dbReference type="EMBL" id="CAJMWX010001290">
    <property type="protein sequence ID" value="CAE6479271.1"/>
    <property type="molecule type" value="Genomic_DNA"/>
</dbReference>
<dbReference type="EMBL" id="CAJMWY010000553">
    <property type="protein sequence ID" value="CAE6438728.1"/>
    <property type="molecule type" value="Genomic_DNA"/>
</dbReference>